<dbReference type="Proteomes" id="UP000765509">
    <property type="component" value="Unassembled WGS sequence"/>
</dbReference>
<evidence type="ECO:0000256" key="1">
    <source>
        <dbReference type="SAM" id="MobiDB-lite"/>
    </source>
</evidence>
<dbReference type="EMBL" id="AVOT02019527">
    <property type="protein sequence ID" value="MBW0507147.1"/>
    <property type="molecule type" value="Genomic_DNA"/>
</dbReference>
<reference evidence="2" key="1">
    <citation type="submission" date="2021-03" db="EMBL/GenBank/DDBJ databases">
        <title>Draft genome sequence of rust myrtle Austropuccinia psidii MF-1, a brazilian biotype.</title>
        <authorList>
            <person name="Quecine M.C."/>
            <person name="Pachon D.M.R."/>
            <person name="Bonatelli M.L."/>
            <person name="Correr F.H."/>
            <person name="Franceschini L.M."/>
            <person name="Leite T.F."/>
            <person name="Margarido G.R.A."/>
            <person name="Almeida C.A."/>
            <person name="Ferrarezi J.A."/>
            <person name="Labate C.A."/>
        </authorList>
    </citation>
    <scope>NUCLEOTIDE SEQUENCE</scope>
    <source>
        <strain evidence="2">MF-1</strain>
    </source>
</reference>
<dbReference type="AlphaFoldDB" id="A0A9Q3HK40"/>
<comment type="caution">
    <text evidence="2">The sequence shown here is derived from an EMBL/GenBank/DDBJ whole genome shotgun (WGS) entry which is preliminary data.</text>
</comment>
<protein>
    <submittedName>
        <fullName evidence="2">Uncharacterized protein</fullName>
    </submittedName>
</protein>
<feature type="compositionally biased region" description="Basic and acidic residues" evidence="1">
    <location>
        <begin position="47"/>
        <end position="61"/>
    </location>
</feature>
<organism evidence="2 3">
    <name type="scientific">Austropuccinia psidii MF-1</name>
    <dbReference type="NCBI Taxonomy" id="1389203"/>
    <lineage>
        <taxon>Eukaryota</taxon>
        <taxon>Fungi</taxon>
        <taxon>Dikarya</taxon>
        <taxon>Basidiomycota</taxon>
        <taxon>Pucciniomycotina</taxon>
        <taxon>Pucciniomycetes</taxon>
        <taxon>Pucciniales</taxon>
        <taxon>Sphaerophragmiaceae</taxon>
        <taxon>Austropuccinia</taxon>
    </lineage>
</organism>
<proteinExistence type="predicted"/>
<gene>
    <name evidence="2" type="ORF">O181_046862</name>
</gene>
<sequence>MQDVLLSETSRKRKRRQLIQNTPGNSPSEKTLPRHIRPEESPISPTHESRETSTPETEQKIKNAPRAFVFIPNKPSPLQQKFLNQERPVVKTKAKDYNINFNGEELEEIIKKVQIIPQIEGAKDEDLAIQMEFRTTDPKVSDATERIPGYEEGD</sequence>
<accession>A0A9Q3HK40</accession>
<keyword evidence="3" id="KW-1185">Reference proteome</keyword>
<evidence type="ECO:0000313" key="2">
    <source>
        <dbReference type="EMBL" id="MBW0507147.1"/>
    </source>
</evidence>
<feature type="compositionally biased region" description="Polar residues" evidence="1">
    <location>
        <begin position="18"/>
        <end position="29"/>
    </location>
</feature>
<name>A0A9Q3HK40_9BASI</name>
<dbReference type="OrthoDB" id="2506366at2759"/>
<feature type="region of interest" description="Disordered" evidence="1">
    <location>
        <begin position="1"/>
        <end position="64"/>
    </location>
</feature>
<evidence type="ECO:0000313" key="3">
    <source>
        <dbReference type="Proteomes" id="UP000765509"/>
    </source>
</evidence>